<keyword evidence="3" id="KW-1185">Reference proteome</keyword>
<sequence length="117" mass="13340">MASKFRRIQSRACSAGQTTRTNYAEALKGYRNVVEEMEAPSARKQRDLELRTVKNACAPLIRHHPRRHDPGERQVQQLAASSGLAGTAHAENPLAHRKKLPLVYKEKLPTLYLRRDR</sequence>
<protein>
    <submittedName>
        <fullName evidence="2">Uncharacterized protein</fullName>
    </submittedName>
</protein>
<reference evidence="2 3" key="1">
    <citation type="journal article" date="2012" name="Genome Biol.">
        <title>Genome and low-iron response of an oceanic diatom adapted to chronic iron limitation.</title>
        <authorList>
            <person name="Lommer M."/>
            <person name="Specht M."/>
            <person name="Roy A.S."/>
            <person name="Kraemer L."/>
            <person name="Andreson R."/>
            <person name="Gutowska M.A."/>
            <person name="Wolf J."/>
            <person name="Bergner S.V."/>
            <person name="Schilhabel M.B."/>
            <person name="Klostermeier U.C."/>
            <person name="Beiko R.G."/>
            <person name="Rosenstiel P."/>
            <person name="Hippler M."/>
            <person name="Laroche J."/>
        </authorList>
    </citation>
    <scope>NUCLEOTIDE SEQUENCE [LARGE SCALE GENOMIC DNA]</scope>
    <source>
        <strain evidence="2 3">CCMP1005</strain>
    </source>
</reference>
<organism evidence="2 3">
    <name type="scientific">Thalassiosira oceanica</name>
    <name type="common">Marine diatom</name>
    <dbReference type="NCBI Taxonomy" id="159749"/>
    <lineage>
        <taxon>Eukaryota</taxon>
        <taxon>Sar</taxon>
        <taxon>Stramenopiles</taxon>
        <taxon>Ochrophyta</taxon>
        <taxon>Bacillariophyta</taxon>
        <taxon>Coscinodiscophyceae</taxon>
        <taxon>Thalassiosirophycidae</taxon>
        <taxon>Thalassiosirales</taxon>
        <taxon>Thalassiosiraceae</taxon>
        <taxon>Thalassiosira</taxon>
    </lineage>
</organism>
<feature type="region of interest" description="Disordered" evidence="1">
    <location>
        <begin position="78"/>
        <end position="98"/>
    </location>
</feature>
<proteinExistence type="predicted"/>
<evidence type="ECO:0000313" key="2">
    <source>
        <dbReference type="EMBL" id="EJK48244.1"/>
    </source>
</evidence>
<dbReference type="Proteomes" id="UP000266841">
    <property type="component" value="Unassembled WGS sequence"/>
</dbReference>
<dbReference type="EMBL" id="AGNL01046090">
    <property type="protein sequence ID" value="EJK48244.1"/>
    <property type="molecule type" value="Genomic_DNA"/>
</dbReference>
<accession>K0R839</accession>
<evidence type="ECO:0000313" key="3">
    <source>
        <dbReference type="Proteomes" id="UP000266841"/>
    </source>
</evidence>
<evidence type="ECO:0000256" key="1">
    <source>
        <dbReference type="SAM" id="MobiDB-lite"/>
    </source>
</evidence>
<gene>
    <name evidence="2" type="ORF">THAOC_32976</name>
</gene>
<dbReference type="AlphaFoldDB" id="K0R839"/>
<name>K0R839_THAOC</name>
<comment type="caution">
    <text evidence="2">The sequence shown here is derived from an EMBL/GenBank/DDBJ whole genome shotgun (WGS) entry which is preliminary data.</text>
</comment>